<reference evidence="2 3" key="1">
    <citation type="submission" date="2019-08" db="EMBL/GenBank/DDBJ databases">
        <title>Bradyrhizobium hipponensis sp. nov., a rhizobium isolated from a Lupinus angustifolius root nodule in Tunisia.</title>
        <authorList>
            <person name="Off K."/>
            <person name="Rejili M."/>
            <person name="Mars M."/>
            <person name="Brachmann A."/>
            <person name="Marin M."/>
        </authorList>
    </citation>
    <scope>NUCLEOTIDE SEQUENCE [LARGE SCALE GENOMIC DNA]</scope>
    <source>
        <strain evidence="3">aSej3</strain>
    </source>
</reference>
<sequence>MTSFAVNRLWPIIYLTALLIFTFMFLGLGAASLMGFAMEFPRRLAEAHRMMSKNFVHLARHSE</sequence>
<keyword evidence="1" id="KW-0812">Transmembrane</keyword>
<feature type="transmembrane region" description="Helical" evidence="1">
    <location>
        <begin position="12"/>
        <end position="36"/>
    </location>
</feature>
<dbReference type="RefSeq" id="WP_148736627.1">
    <property type="nucleotide sequence ID" value="NZ_VSTH01000001.1"/>
</dbReference>
<keyword evidence="3" id="KW-1185">Reference proteome</keyword>
<protein>
    <submittedName>
        <fullName evidence="2">Uncharacterized protein</fullName>
    </submittedName>
</protein>
<name>A0A5S4YY60_9BRAD</name>
<evidence type="ECO:0000313" key="2">
    <source>
        <dbReference type="EMBL" id="TYO68549.1"/>
    </source>
</evidence>
<evidence type="ECO:0000313" key="3">
    <source>
        <dbReference type="Proteomes" id="UP000324797"/>
    </source>
</evidence>
<proteinExistence type="predicted"/>
<keyword evidence="1" id="KW-0472">Membrane</keyword>
<evidence type="ECO:0000256" key="1">
    <source>
        <dbReference type="SAM" id="Phobius"/>
    </source>
</evidence>
<dbReference type="EMBL" id="VSTH01000001">
    <property type="protein sequence ID" value="TYO68549.1"/>
    <property type="molecule type" value="Genomic_DNA"/>
</dbReference>
<organism evidence="2 3">
    <name type="scientific">Bradyrhizobium hipponense</name>
    <dbReference type="NCBI Taxonomy" id="2605638"/>
    <lineage>
        <taxon>Bacteria</taxon>
        <taxon>Pseudomonadati</taxon>
        <taxon>Pseudomonadota</taxon>
        <taxon>Alphaproteobacteria</taxon>
        <taxon>Hyphomicrobiales</taxon>
        <taxon>Nitrobacteraceae</taxon>
        <taxon>Bradyrhizobium</taxon>
    </lineage>
</organism>
<dbReference type="AlphaFoldDB" id="A0A5S4YY60"/>
<accession>A0A5S4YY60</accession>
<gene>
    <name evidence="2" type="ORF">FXV83_00265</name>
</gene>
<dbReference type="Proteomes" id="UP000324797">
    <property type="component" value="Unassembled WGS sequence"/>
</dbReference>
<keyword evidence="1" id="KW-1133">Transmembrane helix</keyword>
<comment type="caution">
    <text evidence="2">The sequence shown here is derived from an EMBL/GenBank/DDBJ whole genome shotgun (WGS) entry which is preliminary data.</text>
</comment>